<keyword evidence="2" id="KW-0472">Membrane</keyword>
<proteinExistence type="predicted"/>
<feature type="compositionally biased region" description="Low complexity" evidence="1">
    <location>
        <begin position="243"/>
        <end position="253"/>
    </location>
</feature>
<dbReference type="EMBL" id="UPTC01000554">
    <property type="protein sequence ID" value="VBB29173.1"/>
    <property type="molecule type" value="Genomic_DNA"/>
</dbReference>
<dbReference type="OrthoDB" id="5835902at2759"/>
<dbReference type="AlphaFoldDB" id="A0A498SGJ7"/>
<keyword evidence="4" id="KW-1185">Reference proteome</keyword>
<organism evidence="3 4">
    <name type="scientific">Acanthocheilonema viteae</name>
    <name type="common">Filarial nematode worm</name>
    <name type="synonym">Dipetalonema viteae</name>
    <dbReference type="NCBI Taxonomy" id="6277"/>
    <lineage>
        <taxon>Eukaryota</taxon>
        <taxon>Metazoa</taxon>
        <taxon>Ecdysozoa</taxon>
        <taxon>Nematoda</taxon>
        <taxon>Chromadorea</taxon>
        <taxon>Rhabditida</taxon>
        <taxon>Spirurina</taxon>
        <taxon>Spiruromorpha</taxon>
        <taxon>Filarioidea</taxon>
        <taxon>Onchocercidae</taxon>
        <taxon>Acanthocheilonema</taxon>
    </lineage>
</organism>
<evidence type="ECO:0000256" key="1">
    <source>
        <dbReference type="SAM" id="MobiDB-lite"/>
    </source>
</evidence>
<name>A0A498SGJ7_ACAVI</name>
<keyword evidence="2" id="KW-0812">Transmembrane</keyword>
<protein>
    <recommendedName>
        <fullName evidence="5">ZP domain-containing protein</fullName>
    </recommendedName>
</protein>
<evidence type="ECO:0000313" key="3">
    <source>
        <dbReference type="EMBL" id="VBB29173.1"/>
    </source>
</evidence>
<sequence length="382" mass="43841">MVQFINGTHKSKANNGDLVIGQPYTFGIHMENTDRYDYLLQSCTYNDKYRFVDQNSCLVYDKFFLKMWENDMYQLQGATKRTFIHFVPPEPLTRLECSVRILYCCGCAERACERRILPTLIIYPQQVINVAIINDQAVGILATSVGSWPWWIWLLIALGLILLLCLLPLLLLLYSQLCMHKRKVSDSKAIVPQPLPAKASNILVRAKEMEENGASERPSVLPQPSPPQPPPPPPLPTRIFGISSDSPSESIRSTASQSHIAVIRQQQPRMSWADRSIRSEIEPRPTLERHIATHNLESVTEKRVDLGKCEEAIGLGSKFPSSRDEYYIRQIDPKKTVHQQTTCEEKFFKKRDRQNRMVEEGYDRAQLTYTTPERHFAHSEIV</sequence>
<evidence type="ECO:0000256" key="2">
    <source>
        <dbReference type="SAM" id="Phobius"/>
    </source>
</evidence>
<evidence type="ECO:0000313" key="4">
    <source>
        <dbReference type="Proteomes" id="UP000276991"/>
    </source>
</evidence>
<accession>A0A498SGJ7</accession>
<gene>
    <name evidence="3" type="ORF">NAV_LOCUS3981</name>
</gene>
<feature type="region of interest" description="Disordered" evidence="1">
    <location>
        <begin position="213"/>
        <end position="254"/>
    </location>
</feature>
<reference evidence="3 4" key="1">
    <citation type="submission" date="2018-08" db="EMBL/GenBank/DDBJ databases">
        <authorList>
            <person name="Laetsch R D."/>
            <person name="Stevens L."/>
            <person name="Kumar S."/>
            <person name="Blaxter L. M."/>
        </authorList>
    </citation>
    <scope>NUCLEOTIDE SEQUENCE [LARGE SCALE GENOMIC DNA]</scope>
</reference>
<evidence type="ECO:0008006" key="5">
    <source>
        <dbReference type="Google" id="ProtNLM"/>
    </source>
</evidence>
<feature type="compositionally biased region" description="Pro residues" evidence="1">
    <location>
        <begin position="221"/>
        <end position="236"/>
    </location>
</feature>
<feature type="transmembrane region" description="Helical" evidence="2">
    <location>
        <begin position="150"/>
        <end position="174"/>
    </location>
</feature>
<keyword evidence="2" id="KW-1133">Transmembrane helix</keyword>
<dbReference type="Proteomes" id="UP000276991">
    <property type="component" value="Unassembled WGS sequence"/>
</dbReference>